<dbReference type="EC" id="2.5.1.25" evidence="1"/>
<dbReference type="EMBL" id="JACBGI020000017">
    <property type="protein sequence ID" value="MBF6058427.1"/>
    <property type="molecule type" value="Genomic_DNA"/>
</dbReference>
<name>A0ABS0C2B9_9GAMM</name>
<dbReference type="PANTHER" id="PTHR21392:SF0">
    <property type="entry name" value="TRNA-URIDINE AMINOCARBOXYPROPYLTRANSFERASE 2"/>
    <property type="match status" value="1"/>
</dbReference>
<reference evidence="7 8" key="1">
    <citation type="submission" date="2020-11" db="EMBL/GenBank/DDBJ databases">
        <title>Sulfur oxidizing isolate from Hospital Hole Sinkhole.</title>
        <authorList>
            <person name="Scott K.M."/>
        </authorList>
    </citation>
    <scope>NUCLEOTIDE SEQUENCE [LARGE SCALE GENOMIC DNA]</scope>
    <source>
        <strain evidence="7 8">HH1</strain>
    </source>
</reference>
<dbReference type="InterPro" id="IPR039262">
    <property type="entry name" value="DTWD2/TAPT"/>
</dbReference>
<dbReference type="PANTHER" id="PTHR21392">
    <property type="entry name" value="TRNA-URIDINE AMINOCARBOXYPROPYLTRANSFERASE 2"/>
    <property type="match status" value="1"/>
</dbReference>
<evidence type="ECO:0000259" key="6">
    <source>
        <dbReference type="SMART" id="SM01144"/>
    </source>
</evidence>
<gene>
    <name evidence="7" type="ORF">H8792_008745</name>
</gene>
<comment type="similarity">
    <text evidence="5">Belongs to the TDD superfamily. DTWD2 family.</text>
</comment>
<sequence>MCKWVQPVANQIEFIIFQHPSEAKNAKGTARLADLMLQRSLLWIGETLQEAYCDSVELAHSGSLLEYLQSAPHVFLLYPQREGVTSPLSVSIREVASLPAGEICIVVLDATWKKSYKQLLLNPFLQALPRVELEDFDPSRYKIRKQKNDASLSTLEAIYECLCVLGEAEESRDFLLQGFDAMQQQWLEFVPKGKSCHRNPD</sequence>
<organism evidence="7 8">
    <name type="scientific">Thiomicrorhabdus heinhorstiae</name>
    <dbReference type="NCBI Taxonomy" id="2748010"/>
    <lineage>
        <taxon>Bacteria</taxon>
        <taxon>Pseudomonadati</taxon>
        <taxon>Pseudomonadota</taxon>
        <taxon>Gammaproteobacteria</taxon>
        <taxon>Thiotrichales</taxon>
        <taxon>Piscirickettsiaceae</taxon>
        <taxon>Thiomicrorhabdus</taxon>
    </lineage>
</organism>
<evidence type="ECO:0000256" key="5">
    <source>
        <dbReference type="ARBA" id="ARBA00034489"/>
    </source>
</evidence>
<protein>
    <recommendedName>
        <fullName evidence="1">tRNA-uridine aminocarboxypropyltransferase</fullName>
        <ecNumber evidence="1">2.5.1.25</ecNumber>
    </recommendedName>
</protein>
<evidence type="ECO:0000256" key="4">
    <source>
        <dbReference type="ARBA" id="ARBA00022694"/>
    </source>
</evidence>
<proteinExistence type="inferred from homology"/>
<keyword evidence="4" id="KW-0819">tRNA processing</keyword>
<evidence type="ECO:0000256" key="1">
    <source>
        <dbReference type="ARBA" id="ARBA00012386"/>
    </source>
</evidence>
<dbReference type="InterPro" id="IPR005636">
    <property type="entry name" value="DTW"/>
</dbReference>
<accession>A0ABS0C2B9</accession>
<evidence type="ECO:0000256" key="3">
    <source>
        <dbReference type="ARBA" id="ARBA00022691"/>
    </source>
</evidence>
<comment type="caution">
    <text evidence="7">The sequence shown here is derived from an EMBL/GenBank/DDBJ whole genome shotgun (WGS) entry which is preliminary data.</text>
</comment>
<keyword evidence="3" id="KW-0949">S-adenosyl-L-methionine</keyword>
<dbReference type="SMART" id="SM01144">
    <property type="entry name" value="DTW"/>
    <property type="match status" value="1"/>
</dbReference>
<feature type="domain" description="DTW" evidence="6">
    <location>
        <begin position="1"/>
        <end position="191"/>
    </location>
</feature>
<evidence type="ECO:0000313" key="8">
    <source>
        <dbReference type="Proteomes" id="UP001193680"/>
    </source>
</evidence>
<evidence type="ECO:0000313" key="7">
    <source>
        <dbReference type="EMBL" id="MBF6058427.1"/>
    </source>
</evidence>
<keyword evidence="8" id="KW-1185">Reference proteome</keyword>
<evidence type="ECO:0000256" key="2">
    <source>
        <dbReference type="ARBA" id="ARBA00022679"/>
    </source>
</evidence>
<dbReference type="Proteomes" id="UP001193680">
    <property type="component" value="Unassembled WGS sequence"/>
</dbReference>
<keyword evidence="2" id="KW-0808">Transferase</keyword>
<dbReference type="Pfam" id="PF03942">
    <property type="entry name" value="DTW"/>
    <property type="match status" value="1"/>
</dbReference>